<reference evidence="1 2" key="1">
    <citation type="submission" date="2019-03" db="EMBL/GenBank/DDBJ databases">
        <authorList>
            <person name="Sebastian G."/>
            <person name="Baumann P."/>
            <person name="Ruckert C."/>
            <person name="Kalinowski J."/>
            <person name="Nebel B."/>
            <person name="Takors R."/>
            <person name="Blombach B."/>
        </authorList>
    </citation>
    <scope>NUCLEOTIDE SEQUENCE [LARGE SCALE GENOMIC DNA]</scope>
    <source>
        <strain evidence="1 2">DSM 1084</strain>
    </source>
</reference>
<sequence>MDMDSKALFNELLHRLRKFEDGKYSDAMLLHYLLRQGADGSEFKTTAIKVALDALHGCLNRWEVQRSIVRLTQLGLISTRVHANTRTHFSVNRQAVLALLAKPLPRNLPGIDERHFPFLDEWKSLQTDALSANAANEPAAGQEGDHVPQIPNA</sequence>
<accession>A0A4P6X3M4</accession>
<protein>
    <submittedName>
        <fullName evidence="1">Uncharacterized protein</fullName>
    </submittedName>
</protein>
<proteinExistence type="predicted"/>
<name>A0A4P6X3M4_HYDPS</name>
<dbReference type="AlphaFoldDB" id="A0A4P6X3M4"/>
<evidence type="ECO:0000313" key="1">
    <source>
        <dbReference type="EMBL" id="QBM28381.1"/>
    </source>
</evidence>
<dbReference type="EMBL" id="CP037867">
    <property type="protein sequence ID" value="QBM28381.1"/>
    <property type="molecule type" value="Genomic_DNA"/>
</dbReference>
<gene>
    <name evidence="1" type="ORF">HPF_11830</name>
</gene>
<keyword evidence="2" id="KW-1185">Reference proteome</keyword>
<dbReference type="RefSeq" id="WP_133156715.1">
    <property type="nucleotide sequence ID" value="NZ_CP037867.1"/>
</dbReference>
<dbReference type="Proteomes" id="UP000293912">
    <property type="component" value="Chromosome"/>
</dbReference>
<organism evidence="1 2">
    <name type="scientific">Hydrogenophaga pseudoflava</name>
    <name type="common">Pseudomonas carboxydoflava</name>
    <dbReference type="NCBI Taxonomy" id="47421"/>
    <lineage>
        <taxon>Bacteria</taxon>
        <taxon>Pseudomonadati</taxon>
        <taxon>Pseudomonadota</taxon>
        <taxon>Betaproteobacteria</taxon>
        <taxon>Burkholderiales</taxon>
        <taxon>Comamonadaceae</taxon>
        <taxon>Hydrogenophaga</taxon>
    </lineage>
</organism>
<evidence type="ECO:0000313" key="2">
    <source>
        <dbReference type="Proteomes" id="UP000293912"/>
    </source>
</evidence>
<dbReference type="KEGG" id="hpse:HPF_11830"/>